<organism evidence="2 3">
    <name type="scientific">Trichonephila clavata</name>
    <name type="common">Joro spider</name>
    <name type="synonym">Nephila clavata</name>
    <dbReference type="NCBI Taxonomy" id="2740835"/>
    <lineage>
        <taxon>Eukaryota</taxon>
        <taxon>Metazoa</taxon>
        <taxon>Ecdysozoa</taxon>
        <taxon>Arthropoda</taxon>
        <taxon>Chelicerata</taxon>
        <taxon>Arachnida</taxon>
        <taxon>Araneae</taxon>
        <taxon>Araneomorphae</taxon>
        <taxon>Entelegynae</taxon>
        <taxon>Araneoidea</taxon>
        <taxon>Nephilidae</taxon>
        <taxon>Trichonephila</taxon>
    </lineage>
</organism>
<feature type="region of interest" description="Disordered" evidence="1">
    <location>
        <begin position="247"/>
        <end position="292"/>
    </location>
</feature>
<feature type="region of interest" description="Disordered" evidence="1">
    <location>
        <begin position="622"/>
        <end position="646"/>
    </location>
</feature>
<protein>
    <submittedName>
        <fullName evidence="2">Uncharacterized protein</fullName>
    </submittedName>
</protein>
<gene>
    <name evidence="2" type="primary">AVEN_249379_1</name>
    <name evidence="2" type="ORF">TNCT_369441</name>
</gene>
<sequence length="789" mass="89571">MDNNTLKRAPPLAAIYTLRRSSTMPICRITGKSHSMDEHHYVPCMDDFPKFDRLSGCRITEKNQYFKDYKYAYPIIDLDGTTRLVTEHDFHCRITAKYRAMAGHKYLYPVLGATTDKTVNDMVSVVEEENMRDVLIPTEVELIVKGGVEDVLKMKEGEYLFIYSKEGAIIPAAMKEIRGKGGAKQGRRHTLPAGLEAGASSELEEFRRSLRIKMLSEVKNPPVEASDPSPVTEVFDKIQEEVEVLKDIRKSRPKRPGKQTHRGGEGNQKRVKREDKMAQKENTIEESKEEDLPAPKISRLERYKMQFSAFESNNSNKDSGNRLTLVGAFDENEVVELDFGEPMSLEISEVEPARQFSAVISEEKMLKSNNCALSNITNTSDSLKLSSSVSETISNEGAFTSVNQTLHHSVTTNVDQNSFKSENILNVKENDGLLAKENSTTFDNSITAGIDTVQKMVTSVETVASYVSSKLQSTDKMEIMSSEKNDATSDKYNYRNDEIKKIDSNNKVIAEVKSLQNIHLKVDESHRLDGTNEKTKFNIKKQENFLKRHDSVHEVVKTNEMTSLSSKKERHGDKMSFMRESMEVPEPMNVDESDEFIMPKKVNYIPQTNVSKNLMNELKAKLSSGPKKKTQEEKSISKTFDSDKKKVSENILNERHVKKEPINGNEAPNVTEKQKTVNFPSEVSLEITEEKIFTLNEFKENGKEKINVEDFEKSPLQFQKDGSKHTILITENGEKDFNDKSVFKKLKLDNHSNDTESQAELSQVKQTFSKDVSHNTISQIFAMEILKIR</sequence>
<evidence type="ECO:0000313" key="3">
    <source>
        <dbReference type="Proteomes" id="UP000887116"/>
    </source>
</evidence>
<keyword evidence="3" id="KW-1185">Reference proteome</keyword>
<dbReference type="EMBL" id="BMAO01028715">
    <property type="protein sequence ID" value="GFR26803.1"/>
    <property type="molecule type" value="Genomic_DNA"/>
</dbReference>
<reference evidence="2" key="1">
    <citation type="submission" date="2020-07" db="EMBL/GenBank/DDBJ databases">
        <title>Multicomponent nature underlies the extraordinary mechanical properties of spider dragline silk.</title>
        <authorList>
            <person name="Kono N."/>
            <person name="Nakamura H."/>
            <person name="Mori M."/>
            <person name="Yoshida Y."/>
            <person name="Ohtoshi R."/>
            <person name="Malay A.D."/>
            <person name="Moran D.A.P."/>
            <person name="Tomita M."/>
            <person name="Numata K."/>
            <person name="Arakawa K."/>
        </authorList>
    </citation>
    <scope>NUCLEOTIDE SEQUENCE</scope>
</reference>
<feature type="compositionally biased region" description="Basic residues" evidence="1">
    <location>
        <begin position="251"/>
        <end position="261"/>
    </location>
</feature>
<feature type="compositionally biased region" description="Basic and acidic residues" evidence="1">
    <location>
        <begin position="262"/>
        <end position="292"/>
    </location>
</feature>
<dbReference type="Proteomes" id="UP000887116">
    <property type="component" value="Unassembled WGS sequence"/>
</dbReference>
<proteinExistence type="predicted"/>
<comment type="caution">
    <text evidence="2">The sequence shown here is derived from an EMBL/GenBank/DDBJ whole genome shotgun (WGS) entry which is preliminary data.</text>
</comment>
<evidence type="ECO:0000256" key="1">
    <source>
        <dbReference type="SAM" id="MobiDB-lite"/>
    </source>
</evidence>
<dbReference type="AlphaFoldDB" id="A0A8X6HNC3"/>
<accession>A0A8X6HNC3</accession>
<feature type="compositionally biased region" description="Basic and acidic residues" evidence="1">
    <location>
        <begin position="629"/>
        <end position="646"/>
    </location>
</feature>
<dbReference type="OrthoDB" id="6436155at2759"/>
<name>A0A8X6HNC3_TRICU</name>
<evidence type="ECO:0000313" key="2">
    <source>
        <dbReference type="EMBL" id="GFR26803.1"/>
    </source>
</evidence>